<evidence type="ECO:0000256" key="2">
    <source>
        <dbReference type="ARBA" id="ARBA00022490"/>
    </source>
</evidence>
<dbReference type="Pfam" id="PF16453">
    <property type="entry name" value="IQ_SEC7_PH"/>
    <property type="match status" value="1"/>
</dbReference>
<organism evidence="5 6">
    <name type="scientific">Ameca splendens</name>
    <dbReference type="NCBI Taxonomy" id="208324"/>
    <lineage>
        <taxon>Eukaryota</taxon>
        <taxon>Metazoa</taxon>
        <taxon>Chordata</taxon>
        <taxon>Craniata</taxon>
        <taxon>Vertebrata</taxon>
        <taxon>Euteleostomi</taxon>
        <taxon>Actinopterygii</taxon>
        <taxon>Neopterygii</taxon>
        <taxon>Teleostei</taxon>
        <taxon>Neoteleostei</taxon>
        <taxon>Acanthomorphata</taxon>
        <taxon>Ovalentaria</taxon>
        <taxon>Atherinomorphae</taxon>
        <taxon>Cyprinodontiformes</taxon>
        <taxon>Goodeidae</taxon>
        <taxon>Ameca</taxon>
    </lineage>
</organism>
<evidence type="ECO:0000259" key="4">
    <source>
        <dbReference type="Pfam" id="PF16453"/>
    </source>
</evidence>
<dbReference type="PANTHER" id="PTHR10663:SF327">
    <property type="entry name" value="IQ MOTIF AND SEC7 DOMAIN-CONTAINING PROTEIN 1"/>
    <property type="match status" value="1"/>
</dbReference>
<sequence length="180" mass="19610">MQVMLFENQYYPNGVRLTSAIPGADIKVLINFNAPNPQDRKRFTDDLRESIAEVQEMEKYRIESELEKQKGVVRPSISQCSGLKKETGNGNLSRASLDDSYAIGEGLKRSALSSSLRDLSDAGKRGRRSSAGSLDSNLETQTFESTCGRSLDLCGLPSPGNGNKVGAVSRSRSEPVELAH</sequence>
<keyword evidence="2" id="KW-0963">Cytoplasm</keyword>
<name>A0ABV0YM09_9TELE</name>
<feature type="region of interest" description="Disordered" evidence="3">
    <location>
        <begin position="118"/>
        <end position="180"/>
    </location>
</feature>
<gene>
    <name evidence="5" type="primary">IQSEC1_3</name>
    <name evidence="5" type="ORF">AMECASPLE_004723</name>
</gene>
<dbReference type="Proteomes" id="UP001469553">
    <property type="component" value="Unassembled WGS sequence"/>
</dbReference>
<feature type="compositionally biased region" description="Polar residues" evidence="3">
    <location>
        <begin position="130"/>
        <end position="148"/>
    </location>
</feature>
<dbReference type="PANTHER" id="PTHR10663">
    <property type="entry name" value="GUANYL-NUCLEOTIDE EXCHANGE FACTOR"/>
    <property type="match status" value="1"/>
</dbReference>
<feature type="compositionally biased region" description="Basic and acidic residues" evidence="3">
    <location>
        <begin position="171"/>
        <end position="180"/>
    </location>
</feature>
<dbReference type="EMBL" id="JAHRIP010037824">
    <property type="protein sequence ID" value="MEQ2294511.1"/>
    <property type="molecule type" value="Genomic_DNA"/>
</dbReference>
<dbReference type="Gene3D" id="2.30.29.30">
    <property type="entry name" value="Pleckstrin-homology domain (PH domain)/Phosphotyrosine-binding domain (PTB)"/>
    <property type="match status" value="1"/>
</dbReference>
<comment type="caution">
    <text evidence="5">The sequence shown here is derived from an EMBL/GenBank/DDBJ whole genome shotgun (WGS) entry which is preliminary data.</text>
</comment>
<dbReference type="InterPro" id="IPR011993">
    <property type="entry name" value="PH-like_dom_sf"/>
</dbReference>
<reference evidence="5 6" key="1">
    <citation type="submission" date="2021-06" db="EMBL/GenBank/DDBJ databases">
        <authorList>
            <person name="Palmer J.M."/>
        </authorList>
    </citation>
    <scope>NUCLEOTIDE SEQUENCE [LARGE SCALE GENOMIC DNA]</scope>
    <source>
        <strain evidence="5 6">AS_MEX2019</strain>
        <tissue evidence="5">Muscle</tissue>
    </source>
</reference>
<evidence type="ECO:0000256" key="1">
    <source>
        <dbReference type="ARBA" id="ARBA00004496"/>
    </source>
</evidence>
<dbReference type="InterPro" id="IPR033742">
    <property type="entry name" value="IQSEC_PH"/>
</dbReference>
<comment type="subcellular location">
    <subcellularLocation>
        <location evidence="1">Cytoplasm</location>
    </subcellularLocation>
</comment>
<keyword evidence="6" id="KW-1185">Reference proteome</keyword>
<evidence type="ECO:0000256" key="3">
    <source>
        <dbReference type="SAM" id="MobiDB-lite"/>
    </source>
</evidence>
<feature type="domain" description="IQ motif and SEC7" evidence="4">
    <location>
        <begin position="1"/>
        <end position="69"/>
    </location>
</feature>
<protein>
    <submittedName>
        <fullName evidence="5">IQ motif and S7 domain-containing protein 1</fullName>
    </submittedName>
</protein>
<proteinExistence type="predicted"/>
<evidence type="ECO:0000313" key="5">
    <source>
        <dbReference type="EMBL" id="MEQ2294511.1"/>
    </source>
</evidence>
<evidence type="ECO:0000313" key="6">
    <source>
        <dbReference type="Proteomes" id="UP001469553"/>
    </source>
</evidence>
<accession>A0ABV0YM09</accession>